<name>A0A4D8RDQ1_AZOBR</name>
<dbReference type="CDD" id="cd13585">
    <property type="entry name" value="PBP2_TMBP_like"/>
    <property type="match status" value="1"/>
</dbReference>
<dbReference type="GO" id="GO:0055052">
    <property type="term" value="C:ATP-binding cassette (ABC) transporter complex, substrate-binding subunit-containing"/>
    <property type="evidence" value="ECO:0007669"/>
    <property type="project" value="TreeGrafter"/>
</dbReference>
<dbReference type="RefSeq" id="WP_119508304.1">
    <property type="nucleotide sequence ID" value="NZ_CP032346.1"/>
</dbReference>
<keyword evidence="2" id="KW-0813">Transport</keyword>
<accession>A0A4D8RDQ1</accession>
<geneLocation type="plasmid" evidence="4">
    <name>p1</name>
</geneLocation>
<dbReference type="Gene3D" id="3.40.190.10">
    <property type="entry name" value="Periplasmic binding protein-like II"/>
    <property type="match status" value="1"/>
</dbReference>
<dbReference type="GO" id="GO:0015768">
    <property type="term" value="P:maltose transport"/>
    <property type="evidence" value="ECO:0007669"/>
    <property type="project" value="TreeGrafter"/>
</dbReference>
<evidence type="ECO:0000256" key="2">
    <source>
        <dbReference type="ARBA" id="ARBA00022448"/>
    </source>
</evidence>
<evidence type="ECO:0000313" key="5">
    <source>
        <dbReference type="Proteomes" id="UP000298693"/>
    </source>
</evidence>
<comment type="similarity">
    <text evidence="1">Belongs to the bacterial solute-binding protein 1 family.</text>
</comment>
<proteinExistence type="inferred from homology"/>
<dbReference type="GO" id="GO:0055085">
    <property type="term" value="P:transmembrane transport"/>
    <property type="evidence" value="ECO:0007669"/>
    <property type="project" value="InterPro"/>
</dbReference>
<dbReference type="PANTHER" id="PTHR30061:SF50">
    <property type="entry name" value="MALTOSE_MALTODEXTRIN-BINDING PERIPLASMIC PROTEIN"/>
    <property type="match status" value="1"/>
</dbReference>
<dbReference type="GO" id="GO:1901982">
    <property type="term" value="F:maltose binding"/>
    <property type="evidence" value="ECO:0007669"/>
    <property type="project" value="TreeGrafter"/>
</dbReference>
<evidence type="ECO:0000256" key="3">
    <source>
        <dbReference type="ARBA" id="ARBA00022729"/>
    </source>
</evidence>
<dbReference type="GO" id="GO:0042956">
    <property type="term" value="P:maltodextrin transmembrane transport"/>
    <property type="evidence" value="ECO:0007669"/>
    <property type="project" value="TreeGrafter"/>
</dbReference>
<dbReference type="SUPFAM" id="SSF53850">
    <property type="entry name" value="Periplasmic binding protein-like II"/>
    <property type="match status" value="1"/>
</dbReference>
<dbReference type="InterPro" id="IPR006059">
    <property type="entry name" value="SBP"/>
</dbReference>
<dbReference type="Proteomes" id="UP000298693">
    <property type="component" value="Plasmid p1"/>
</dbReference>
<reference evidence="4 5" key="1">
    <citation type="submission" date="2018-09" db="EMBL/GenBank/DDBJ databases">
        <title>Whole genome based analysis of evolution and adaptive divergence in Indian and Brazilian strains of Azospirillum brasilense.</title>
        <authorList>
            <person name="Singh C."/>
            <person name="Tripathi A.K."/>
        </authorList>
    </citation>
    <scope>NUCLEOTIDE SEQUENCE [LARGE SCALE GENOMIC DNA]</scope>
    <source>
        <strain evidence="4 5">MTCC4039</strain>
        <plasmid evidence="4 5">p1</plasmid>
    </source>
</reference>
<gene>
    <name evidence="4" type="ORF">D3869_20680</name>
</gene>
<dbReference type="PANTHER" id="PTHR30061">
    <property type="entry name" value="MALTOSE-BINDING PERIPLASMIC PROTEIN"/>
    <property type="match status" value="1"/>
</dbReference>
<sequence>MKPFLSAITGITPLLAGGLAAALALGTASVALAQSSDKSASGKTVVTFAASHFAEVGRGDRLKAWVEKFNQSQPDIEVKPVTIPFSSFATTIFTQMGGNGGPDVIRFDLPEFYAAVAAKSVLPIDDIVKDGAHTFTAADQYMKVEGKRYGFAFDTANYAMVYNAALLPNGTPPKTFEEFVKLGKEATKDGNYGFAFRATMAERGGVWYDLTNFVYGFGGRWSKPDGTPTFNSPEVVAGVAAYKTVYDAGMIPKGTDAATYRRMFWEGKVAMEIDNGGVATILTSQGKAHPIAAAPSPFPHKEQGMILAPVTINANTKVKDAAGKFLQWALQPQQQQELQTLLGAANVATTVERTPEELQAMPWLKVYDAQTPNSVPALPQGLETKAPEIQQIIVQQLLKVLQGGVAPQTAMDEAQRLITARVLAQK</sequence>
<dbReference type="EMBL" id="CP032346">
    <property type="protein sequence ID" value="QCO17619.1"/>
    <property type="molecule type" value="Genomic_DNA"/>
</dbReference>
<dbReference type="InterPro" id="IPR006061">
    <property type="entry name" value="SBP_1_CS"/>
</dbReference>
<keyword evidence="4" id="KW-0614">Plasmid</keyword>
<evidence type="ECO:0000313" key="4">
    <source>
        <dbReference type="EMBL" id="QCO17619.1"/>
    </source>
</evidence>
<evidence type="ECO:0000256" key="1">
    <source>
        <dbReference type="ARBA" id="ARBA00008520"/>
    </source>
</evidence>
<dbReference type="Pfam" id="PF01547">
    <property type="entry name" value="SBP_bac_1"/>
    <property type="match status" value="1"/>
</dbReference>
<protein>
    <submittedName>
        <fullName evidence="4">Sugar ABC transporter substrate-binding protein</fullName>
    </submittedName>
</protein>
<dbReference type="PROSITE" id="PS01037">
    <property type="entry name" value="SBP_BACTERIAL_1"/>
    <property type="match status" value="1"/>
</dbReference>
<keyword evidence="3" id="KW-0732">Signal</keyword>
<organism evidence="4 5">
    <name type="scientific">Azospirillum brasilense</name>
    <dbReference type="NCBI Taxonomy" id="192"/>
    <lineage>
        <taxon>Bacteria</taxon>
        <taxon>Pseudomonadati</taxon>
        <taxon>Pseudomonadota</taxon>
        <taxon>Alphaproteobacteria</taxon>
        <taxon>Rhodospirillales</taxon>
        <taxon>Azospirillaceae</taxon>
        <taxon>Azospirillum</taxon>
    </lineage>
</organism>
<dbReference type="AlphaFoldDB" id="A0A4D8RDQ1"/>